<evidence type="ECO:0000256" key="2">
    <source>
        <dbReference type="ARBA" id="ARBA00022603"/>
    </source>
</evidence>
<dbReference type="GO" id="GO:0032259">
    <property type="term" value="P:methylation"/>
    <property type="evidence" value="ECO:0007669"/>
    <property type="project" value="UniProtKB-KW"/>
</dbReference>
<dbReference type="AlphaFoldDB" id="A0A7L9FHR6"/>
<organism evidence="8 9">
    <name type="scientific">Infirmifilum lucidum</name>
    <dbReference type="NCBI Taxonomy" id="2776706"/>
    <lineage>
        <taxon>Archaea</taxon>
        <taxon>Thermoproteota</taxon>
        <taxon>Thermoprotei</taxon>
        <taxon>Thermofilales</taxon>
        <taxon>Thermofilaceae</taxon>
        <taxon>Infirmifilum</taxon>
    </lineage>
</organism>
<dbReference type="PROSITE" id="PS00374">
    <property type="entry name" value="MGMT"/>
    <property type="match status" value="1"/>
</dbReference>
<dbReference type="InterPro" id="IPR036388">
    <property type="entry name" value="WH-like_DNA-bd_sf"/>
</dbReference>
<dbReference type="InterPro" id="IPR036217">
    <property type="entry name" value="MethylDNA_cys_MeTrfase_DNAb"/>
</dbReference>
<dbReference type="Proteomes" id="UP000594121">
    <property type="component" value="Chromosome"/>
</dbReference>
<evidence type="ECO:0000256" key="1">
    <source>
        <dbReference type="ARBA" id="ARBA00001286"/>
    </source>
</evidence>
<evidence type="ECO:0000256" key="5">
    <source>
        <dbReference type="ARBA" id="ARBA00023204"/>
    </source>
</evidence>
<gene>
    <name evidence="8" type="ORF">IG193_06785</name>
</gene>
<reference evidence="8 9" key="1">
    <citation type="submission" date="2020-10" db="EMBL/GenBank/DDBJ databases">
        <title>Thermofilum lucidum 3507LT sp. nov. a novel member of Thermofilaceae family isolated from Chile hot spring, and proposal of description order Thermofilales.</title>
        <authorList>
            <person name="Zayulina K.S."/>
            <person name="Elcheninov A.G."/>
            <person name="Toshchakov S.V."/>
            <person name="Kublanov I.V."/>
        </authorList>
    </citation>
    <scope>NUCLEOTIDE SEQUENCE [LARGE SCALE GENOMIC DNA]</scope>
    <source>
        <strain evidence="8 9">3507LT</strain>
    </source>
</reference>
<dbReference type="GO" id="GO:0003908">
    <property type="term" value="F:methylated-DNA-[protein]-cysteine S-methyltransferase activity"/>
    <property type="evidence" value="ECO:0007669"/>
    <property type="project" value="UniProtKB-EC"/>
</dbReference>
<accession>A0A7L9FHR6</accession>
<evidence type="ECO:0000313" key="8">
    <source>
        <dbReference type="EMBL" id="QOJ78456.1"/>
    </source>
</evidence>
<dbReference type="CDD" id="cd06445">
    <property type="entry name" value="ATase"/>
    <property type="match status" value="1"/>
</dbReference>
<dbReference type="Gene3D" id="1.10.10.10">
    <property type="entry name" value="Winged helix-like DNA-binding domain superfamily/Winged helix DNA-binding domain"/>
    <property type="match status" value="1"/>
</dbReference>
<dbReference type="GO" id="GO:0006281">
    <property type="term" value="P:DNA repair"/>
    <property type="evidence" value="ECO:0007669"/>
    <property type="project" value="UniProtKB-KW"/>
</dbReference>
<proteinExistence type="predicted"/>
<comment type="catalytic activity">
    <reaction evidence="1">
        <text>a 4-O-methyl-thymidine in DNA + L-cysteinyl-[protein] = a thymidine in DNA + S-methyl-L-cysteinyl-[protein]</text>
        <dbReference type="Rhea" id="RHEA:53428"/>
        <dbReference type="Rhea" id="RHEA-COMP:10131"/>
        <dbReference type="Rhea" id="RHEA-COMP:10132"/>
        <dbReference type="Rhea" id="RHEA-COMP:13555"/>
        <dbReference type="Rhea" id="RHEA-COMP:13556"/>
        <dbReference type="ChEBI" id="CHEBI:29950"/>
        <dbReference type="ChEBI" id="CHEBI:82612"/>
        <dbReference type="ChEBI" id="CHEBI:137386"/>
        <dbReference type="ChEBI" id="CHEBI:137387"/>
        <dbReference type="EC" id="2.1.1.63"/>
    </reaction>
</comment>
<dbReference type="InterPro" id="IPR001497">
    <property type="entry name" value="MethylDNA_cys_MeTrfase_AS"/>
</dbReference>
<feature type="domain" description="Methylated-DNA-[protein]-cysteine S-methyltransferase DNA binding" evidence="7">
    <location>
        <begin position="71"/>
        <end position="148"/>
    </location>
</feature>
<dbReference type="InParanoid" id="A0A7L9FHR6"/>
<keyword evidence="9" id="KW-1185">Reference proteome</keyword>
<evidence type="ECO:0000313" key="9">
    <source>
        <dbReference type="Proteomes" id="UP000594121"/>
    </source>
</evidence>
<keyword evidence="5" id="KW-0234">DNA repair</keyword>
<protein>
    <submittedName>
        <fullName evidence="8">Methylated-DNA--[protein]-cysteine S-methyltransferase</fullName>
    </submittedName>
</protein>
<evidence type="ECO:0000256" key="4">
    <source>
        <dbReference type="ARBA" id="ARBA00022763"/>
    </source>
</evidence>
<comment type="catalytic activity">
    <reaction evidence="6">
        <text>a 6-O-methyl-2'-deoxyguanosine in DNA + L-cysteinyl-[protein] = S-methyl-L-cysteinyl-[protein] + a 2'-deoxyguanosine in DNA</text>
        <dbReference type="Rhea" id="RHEA:24000"/>
        <dbReference type="Rhea" id="RHEA-COMP:10131"/>
        <dbReference type="Rhea" id="RHEA-COMP:10132"/>
        <dbReference type="Rhea" id="RHEA-COMP:11367"/>
        <dbReference type="Rhea" id="RHEA-COMP:11368"/>
        <dbReference type="ChEBI" id="CHEBI:29950"/>
        <dbReference type="ChEBI" id="CHEBI:82612"/>
        <dbReference type="ChEBI" id="CHEBI:85445"/>
        <dbReference type="ChEBI" id="CHEBI:85448"/>
        <dbReference type="EC" id="2.1.1.63"/>
    </reaction>
</comment>
<keyword evidence="2 8" id="KW-0489">Methyltransferase</keyword>
<dbReference type="RefSeq" id="WP_192818428.1">
    <property type="nucleotide sequence ID" value="NZ_CP062310.1"/>
</dbReference>
<dbReference type="SUPFAM" id="SSF46767">
    <property type="entry name" value="Methylated DNA-protein cysteine methyltransferase, C-terminal domain"/>
    <property type="match status" value="1"/>
</dbReference>
<evidence type="ECO:0000256" key="3">
    <source>
        <dbReference type="ARBA" id="ARBA00022679"/>
    </source>
</evidence>
<dbReference type="PANTHER" id="PTHR10815">
    <property type="entry name" value="METHYLATED-DNA--PROTEIN-CYSTEINE METHYLTRANSFERASE"/>
    <property type="match status" value="1"/>
</dbReference>
<dbReference type="InterPro" id="IPR036631">
    <property type="entry name" value="MGMT_N_sf"/>
</dbReference>
<sequence length="165" mass="18313">MKEYGCLDTPIGELCFIVDGREVLALHSREKVKPVGLRLGENALALKEELREYFEGSRKDFTFRPVLSGPDFKRRVLEEVLKIPYGLTTTYKDIALKLSTSPRAVAMVLKSNSVLILVPCHRVVSSTGWIGGYALGVAAKAFLLNLERASQLSSQTVLTAEWSKQ</sequence>
<dbReference type="GeneID" id="59149587"/>
<dbReference type="NCBIfam" id="TIGR00589">
    <property type="entry name" value="ogt"/>
    <property type="match status" value="1"/>
</dbReference>
<keyword evidence="3 8" id="KW-0808">Transferase</keyword>
<name>A0A7L9FHR6_9CREN</name>
<dbReference type="Gene3D" id="3.30.160.70">
    <property type="entry name" value="Methylated DNA-protein cysteine methyltransferase domain"/>
    <property type="match status" value="1"/>
</dbReference>
<evidence type="ECO:0000256" key="6">
    <source>
        <dbReference type="ARBA" id="ARBA00049348"/>
    </source>
</evidence>
<dbReference type="EMBL" id="CP062310">
    <property type="protein sequence ID" value="QOJ78456.1"/>
    <property type="molecule type" value="Genomic_DNA"/>
</dbReference>
<dbReference type="PANTHER" id="PTHR10815:SF5">
    <property type="entry name" value="METHYLATED-DNA--PROTEIN-CYSTEINE METHYLTRANSFERASE"/>
    <property type="match status" value="1"/>
</dbReference>
<dbReference type="Pfam" id="PF01035">
    <property type="entry name" value="DNA_binding_1"/>
    <property type="match status" value="1"/>
</dbReference>
<dbReference type="InterPro" id="IPR014048">
    <property type="entry name" value="MethylDNA_cys_MeTrfase_DNA-bd"/>
</dbReference>
<evidence type="ECO:0000259" key="7">
    <source>
        <dbReference type="Pfam" id="PF01035"/>
    </source>
</evidence>
<dbReference type="KEGG" id="thel:IG193_06785"/>
<dbReference type="FunCoup" id="A0A7L9FHR6">
    <property type="interactions" value="37"/>
</dbReference>
<keyword evidence="4" id="KW-0227">DNA damage</keyword>
<dbReference type="SUPFAM" id="SSF53155">
    <property type="entry name" value="Methylated DNA-protein cysteine methyltransferase domain"/>
    <property type="match status" value="1"/>
</dbReference>